<dbReference type="HOGENOM" id="CLU_076534_0_0_4"/>
<dbReference type="Proteomes" id="UP000001812">
    <property type="component" value="Chromosome I"/>
</dbReference>
<dbReference type="EMBL" id="CM000832">
    <property type="protein sequence ID" value="EET08417.1"/>
    <property type="molecule type" value="Genomic_DNA"/>
</dbReference>
<accession>A0A0E1WFQ7</accession>
<dbReference type="PROSITE" id="PS51257">
    <property type="entry name" value="PROKAR_LIPOPROTEIN"/>
    <property type="match status" value="1"/>
</dbReference>
<dbReference type="SUPFAM" id="SSF47807">
    <property type="entry name" value="5' to 3' exonuclease, C-terminal subdomain"/>
    <property type="match status" value="1"/>
</dbReference>
<protein>
    <submittedName>
        <fullName evidence="1">Phosphodiesterase I</fullName>
    </submittedName>
</protein>
<reference evidence="1" key="1">
    <citation type="submission" date="2009-05" db="EMBL/GenBank/DDBJ databases">
        <authorList>
            <person name="Harkins D.M."/>
            <person name="DeShazer D."/>
            <person name="Woods D.E."/>
            <person name="Brinkac L.M."/>
            <person name="Brown K.A."/>
            <person name="Hung G.C."/>
            <person name="Tuanyok A."/>
            <person name="Zhang B."/>
            <person name="Nierman W.C."/>
        </authorList>
    </citation>
    <scope>NUCLEOTIDE SEQUENCE [LARGE SCALE GENOMIC DNA]</scope>
    <source>
        <strain evidence="1">1710a</strain>
    </source>
</reference>
<dbReference type="AlphaFoldDB" id="A0A0E1WFQ7"/>
<sequence>MARRNAFDRIETTRLRTGSESVVVHLSASGCTKAHRFLIATVKPYQGQRHKRKPRNWQFLREVLEHYEGPNFRPKVWVTREADDGMAHCSHLSDIAISTRDKDMRMLPGLHVNWMSWELTTVPRGAFDVSGTDGLQYGEKWFYLQLLQGDTADNIPGLPLLFGQQCGDARAVKYLAGVANKEDAYDRVQTAYADHYGATWADALVEQAGLLWLRTDAQASIANVAEAFPDCPHIKRALERLEARVTQELNDLQKIVQG</sequence>
<dbReference type="InterPro" id="IPR036279">
    <property type="entry name" value="5-3_exonuclease_C_sf"/>
</dbReference>
<proteinExistence type="predicted"/>
<gene>
    <name evidence="1" type="ORF">BURPS1710A_1866</name>
</gene>
<name>A0A0E1WFQ7_BURPE</name>
<dbReference type="RefSeq" id="WP_004526611.1">
    <property type="nucleotide sequence ID" value="NZ_CM000832.1"/>
</dbReference>
<evidence type="ECO:0000313" key="1">
    <source>
        <dbReference type="EMBL" id="EET08417.1"/>
    </source>
</evidence>
<organism evidence="1">
    <name type="scientific">Burkholderia pseudomallei 1710a</name>
    <dbReference type="NCBI Taxonomy" id="320371"/>
    <lineage>
        <taxon>Bacteria</taxon>
        <taxon>Pseudomonadati</taxon>
        <taxon>Pseudomonadota</taxon>
        <taxon>Betaproteobacteria</taxon>
        <taxon>Burkholderiales</taxon>
        <taxon>Burkholderiaceae</taxon>
        <taxon>Burkholderia</taxon>
        <taxon>pseudomallei group</taxon>
    </lineage>
</organism>